<evidence type="ECO:0008006" key="4">
    <source>
        <dbReference type="Google" id="ProtNLM"/>
    </source>
</evidence>
<feature type="compositionally biased region" description="Low complexity" evidence="1">
    <location>
        <begin position="132"/>
        <end position="141"/>
    </location>
</feature>
<gene>
    <name evidence="2" type="ORF">O181_064831</name>
</gene>
<keyword evidence="3" id="KW-1185">Reference proteome</keyword>
<name>A0A9Q3I0P4_9BASI</name>
<dbReference type="Proteomes" id="UP000765509">
    <property type="component" value="Unassembled WGS sequence"/>
</dbReference>
<reference evidence="2" key="1">
    <citation type="submission" date="2021-03" db="EMBL/GenBank/DDBJ databases">
        <title>Draft genome sequence of rust myrtle Austropuccinia psidii MF-1, a brazilian biotype.</title>
        <authorList>
            <person name="Quecine M.C."/>
            <person name="Pachon D.M.R."/>
            <person name="Bonatelli M.L."/>
            <person name="Correr F.H."/>
            <person name="Franceschini L.M."/>
            <person name="Leite T.F."/>
            <person name="Margarido G.R.A."/>
            <person name="Almeida C.A."/>
            <person name="Ferrarezi J.A."/>
            <person name="Labate C.A."/>
        </authorList>
    </citation>
    <scope>NUCLEOTIDE SEQUENCE</scope>
    <source>
        <strain evidence="2">MF-1</strain>
    </source>
</reference>
<feature type="region of interest" description="Disordered" evidence="1">
    <location>
        <begin position="1"/>
        <end position="108"/>
    </location>
</feature>
<evidence type="ECO:0000313" key="2">
    <source>
        <dbReference type="EMBL" id="MBW0525116.1"/>
    </source>
</evidence>
<organism evidence="2 3">
    <name type="scientific">Austropuccinia psidii MF-1</name>
    <dbReference type="NCBI Taxonomy" id="1389203"/>
    <lineage>
        <taxon>Eukaryota</taxon>
        <taxon>Fungi</taxon>
        <taxon>Dikarya</taxon>
        <taxon>Basidiomycota</taxon>
        <taxon>Pucciniomycotina</taxon>
        <taxon>Pucciniomycetes</taxon>
        <taxon>Pucciniales</taxon>
        <taxon>Sphaerophragmiaceae</taxon>
        <taxon>Austropuccinia</taxon>
    </lineage>
</organism>
<sequence>MPVQHSLPARKKRSQARAQAALNQAPRGPLDGTPEVPQLRAHLDKRPNLEGAATSRKEGRGPRRSSSSSGVEEESFVEKEEYDGTEGGFAPVGVAQGTGGPTLAQSNQHVSHQCELSLLSIMQQMNQIMANIQEASSSEASRPPAFKNQSMTAPEFFDGTKPFKVRSFIQSCQCIFHNDQVNLSEYRKKVLYATSFLIGRDEKWIEPYLSNLPN</sequence>
<feature type="region of interest" description="Disordered" evidence="1">
    <location>
        <begin position="132"/>
        <end position="152"/>
    </location>
</feature>
<evidence type="ECO:0000313" key="3">
    <source>
        <dbReference type="Proteomes" id="UP000765509"/>
    </source>
</evidence>
<dbReference type="EMBL" id="AVOT02031565">
    <property type="protein sequence ID" value="MBW0525116.1"/>
    <property type="molecule type" value="Genomic_DNA"/>
</dbReference>
<feature type="compositionally biased region" description="Acidic residues" evidence="1">
    <location>
        <begin position="71"/>
        <end position="84"/>
    </location>
</feature>
<dbReference type="AlphaFoldDB" id="A0A9Q3I0P4"/>
<proteinExistence type="predicted"/>
<evidence type="ECO:0000256" key="1">
    <source>
        <dbReference type="SAM" id="MobiDB-lite"/>
    </source>
</evidence>
<protein>
    <recommendedName>
        <fullName evidence="4">DUF4939 domain-containing protein</fullName>
    </recommendedName>
</protein>
<comment type="caution">
    <text evidence="2">The sequence shown here is derived from an EMBL/GenBank/DDBJ whole genome shotgun (WGS) entry which is preliminary data.</text>
</comment>
<accession>A0A9Q3I0P4</accession>